<reference evidence="13 14" key="1">
    <citation type="journal article" date="2016" name="Nat. Commun.">
        <title>Thousands of microbial genomes shed light on interconnected biogeochemical processes in an aquifer system.</title>
        <authorList>
            <person name="Anantharaman K."/>
            <person name="Brown C.T."/>
            <person name="Hug L.A."/>
            <person name="Sharon I."/>
            <person name="Castelle C.J."/>
            <person name="Probst A.J."/>
            <person name="Thomas B.C."/>
            <person name="Singh A."/>
            <person name="Wilkins M.J."/>
            <person name="Karaoz U."/>
            <person name="Brodie E.L."/>
            <person name="Williams K.H."/>
            <person name="Hubbard S.S."/>
            <person name="Banfield J.F."/>
        </authorList>
    </citation>
    <scope>NUCLEOTIDE SEQUENCE [LARGE SCALE GENOMIC DNA]</scope>
</reference>
<evidence type="ECO:0000256" key="1">
    <source>
        <dbReference type="ARBA" id="ARBA00004377"/>
    </source>
</evidence>
<dbReference type="GO" id="GO:0015627">
    <property type="term" value="C:type II protein secretion system complex"/>
    <property type="evidence" value="ECO:0007669"/>
    <property type="project" value="InterPro"/>
</dbReference>
<evidence type="ECO:0000256" key="5">
    <source>
        <dbReference type="ARBA" id="ARBA00022519"/>
    </source>
</evidence>
<dbReference type="NCBIfam" id="TIGR02532">
    <property type="entry name" value="IV_pilin_GFxxxE"/>
    <property type="match status" value="1"/>
</dbReference>
<keyword evidence="5" id="KW-0997">Cell inner membrane</keyword>
<comment type="similarity">
    <text evidence="9">Belongs to the GSP H family.</text>
</comment>
<evidence type="ECO:0000256" key="9">
    <source>
        <dbReference type="ARBA" id="ARBA00025772"/>
    </source>
</evidence>
<evidence type="ECO:0000256" key="11">
    <source>
        <dbReference type="SAM" id="Phobius"/>
    </source>
</evidence>
<accession>A0A1F6T724</accession>
<evidence type="ECO:0000259" key="12">
    <source>
        <dbReference type="Pfam" id="PF12019"/>
    </source>
</evidence>
<evidence type="ECO:0000256" key="4">
    <source>
        <dbReference type="ARBA" id="ARBA00022481"/>
    </source>
</evidence>
<evidence type="ECO:0000256" key="3">
    <source>
        <dbReference type="ARBA" id="ARBA00022475"/>
    </source>
</evidence>
<evidence type="ECO:0000256" key="7">
    <source>
        <dbReference type="ARBA" id="ARBA00022989"/>
    </source>
</evidence>
<keyword evidence="3" id="KW-1003">Cell membrane</keyword>
<sequence>MTTARANRGFSLIELIVVIVLAGILSIAVFSRAPSKGALTINGQAEQLGADLRYAQTLVQTEGQRICVSFTAAGYRLTTAASGCATDVETAAGLTGQITLEDITLTNNLPSNRLVFGDKGIPYTDTVGTALASDAQLTLTGEGGTIVVRVSPVTGRVCVPSGGSSC</sequence>
<dbReference type="GO" id="GO:0015628">
    <property type="term" value="P:protein secretion by the type II secretion system"/>
    <property type="evidence" value="ECO:0007669"/>
    <property type="project" value="InterPro"/>
</dbReference>
<evidence type="ECO:0000313" key="14">
    <source>
        <dbReference type="Proteomes" id="UP000178379"/>
    </source>
</evidence>
<evidence type="ECO:0000256" key="10">
    <source>
        <dbReference type="ARBA" id="ARBA00030775"/>
    </source>
</evidence>
<dbReference type="SUPFAM" id="SSF54523">
    <property type="entry name" value="Pili subunits"/>
    <property type="match status" value="1"/>
</dbReference>
<dbReference type="AlphaFoldDB" id="A0A1F6T724"/>
<protein>
    <recommendedName>
        <fullName evidence="2">Type II secretion system protein H</fullName>
    </recommendedName>
    <alternativeName>
        <fullName evidence="10">General secretion pathway protein H</fullName>
    </alternativeName>
</protein>
<dbReference type="STRING" id="1817756.A2140_00345"/>
<dbReference type="Pfam" id="PF12019">
    <property type="entry name" value="GspH"/>
    <property type="match status" value="1"/>
</dbReference>
<evidence type="ECO:0000256" key="2">
    <source>
        <dbReference type="ARBA" id="ARBA00021549"/>
    </source>
</evidence>
<feature type="domain" description="General secretion pathway GspH" evidence="12">
    <location>
        <begin position="44"/>
        <end position="152"/>
    </location>
</feature>
<evidence type="ECO:0000256" key="6">
    <source>
        <dbReference type="ARBA" id="ARBA00022692"/>
    </source>
</evidence>
<evidence type="ECO:0000313" key="13">
    <source>
        <dbReference type="EMBL" id="OGI40932.1"/>
    </source>
</evidence>
<dbReference type="PROSITE" id="PS00409">
    <property type="entry name" value="PROKAR_NTER_METHYL"/>
    <property type="match status" value="1"/>
</dbReference>
<dbReference type="Pfam" id="PF07963">
    <property type="entry name" value="N_methyl"/>
    <property type="match status" value="1"/>
</dbReference>
<name>A0A1F6T724_9PROT</name>
<comment type="caution">
    <text evidence="13">The sequence shown here is derived from an EMBL/GenBank/DDBJ whole genome shotgun (WGS) entry which is preliminary data.</text>
</comment>
<dbReference type="EMBL" id="MFSQ01000046">
    <property type="protein sequence ID" value="OGI40932.1"/>
    <property type="molecule type" value="Genomic_DNA"/>
</dbReference>
<keyword evidence="4" id="KW-0488">Methylation</keyword>
<dbReference type="InterPro" id="IPR022346">
    <property type="entry name" value="T2SS_GspH"/>
</dbReference>
<organism evidence="13 14">
    <name type="scientific">Candidatus Muproteobacteria bacterium RBG_16_62_13</name>
    <dbReference type="NCBI Taxonomy" id="1817756"/>
    <lineage>
        <taxon>Bacteria</taxon>
        <taxon>Pseudomonadati</taxon>
        <taxon>Pseudomonadota</taxon>
        <taxon>Candidatus Muproteobacteria</taxon>
    </lineage>
</organism>
<dbReference type="InterPro" id="IPR045584">
    <property type="entry name" value="Pilin-like"/>
</dbReference>
<keyword evidence="8 11" id="KW-0472">Membrane</keyword>
<comment type="subcellular location">
    <subcellularLocation>
        <location evidence="1">Cell inner membrane</location>
        <topology evidence="1">Single-pass membrane protein</topology>
    </subcellularLocation>
</comment>
<keyword evidence="6 11" id="KW-0812">Transmembrane</keyword>
<gene>
    <name evidence="13" type="ORF">A2140_00345</name>
</gene>
<feature type="transmembrane region" description="Helical" evidence="11">
    <location>
        <begin position="12"/>
        <end position="30"/>
    </location>
</feature>
<dbReference type="Proteomes" id="UP000178379">
    <property type="component" value="Unassembled WGS sequence"/>
</dbReference>
<dbReference type="InterPro" id="IPR012902">
    <property type="entry name" value="N_methyl_site"/>
</dbReference>
<evidence type="ECO:0000256" key="8">
    <source>
        <dbReference type="ARBA" id="ARBA00023136"/>
    </source>
</evidence>
<proteinExistence type="inferred from homology"/>
<dbReference type="GO" id="GO:0005886">
    <property type="term" value="C:plasma membrane"/>
    <property type="evidence" value="ECO:0007669"/>
    <property type="project" value="UniProtKB-SubCell"/>
</dbReference>
<keyword evidence="7 11" id="KW-1133">Transmembrane helix</keyword>